<accession>A0A7V9W0R8</accession>
<reference evidence="5 7" key="1">
    <citation type="submission" date="2020-05" db="EMBL/GenBank/DDBJ databases">
        <title>Comparative genomic analysis of denitrifying bacteria from Halomonas genus.</title>
        <authorList>
            <person name="Wang L."/>
            <person name="Shao Z."/>
        </authorList>
    </citation>
    <scope>NUCLEOTIDE SEQUENCE [LARGE SCALE GENOMIC DNA]</scope>
    <source>
        <strain evidence="5 7">DSM 17331</strain>
    </source>
</reference>
<dbReference type="EMBL" id="JACEFT010000007">
    <property type="protein sequence ID" value="MBA2778918.1"/>
    <property type="molecule type" value="Genomic_DNA"/>
</dbReference>
<evidence type="ECO:0000313" key="6">
    <source>
        <dbReference type="Proteomes" id="UP000518091"/>
    </source>
</evidence>
<evidence type="ECO:0000256" key="1">
    <source>
        <dbReference type="SAM" id="MobiDB-lite"/>
    </source>
</evidence>
<keyword evidence="7" id="KW-1185">Reference proteome</keyword>
<comment type="caution">
    <text evidence="4">The sequence shown here is derived from an EMBL/GenBank/DDBJ whole genome shotgun (WGS) entry which is preliminary data.</text>
</comment>
<evidence type="ECO:0000313" key="5">
    <source>
        <dbReference type="EMBL" id="MCG6662845.1"/>
    </source>
</evidence>
<name>A0A7V9W0R8_9GAMM</name>
<feature type="domain" description="FIST" evidence="2">
    <location>
        <begin position="46"/>
        <end position="238"/>
    </location>
</feature>
<dbReference type="Proteomes" id="UP000814353">
    <property type="component" value="Unassembled WGS sequence"/>
</dbReference>
<dbReference type="AlphaFoldDB" id="A0A7V9W0R8"/>
<reference evidence="4 6" key="2">
    <citation type="submission" date="2020-07" db="EMBL/GenBank/DDBJ databases">
        <title>Identification of Halomonas strains.</title>
        <authorList>
            <person name="Xiao Z."/>
            <person name="Shen J."/>
        </authorList>
    </citation>
    <scope>NUCLEOTIDE SEQUENCE [LARGE SCALE GENOMIC DNA]</scope>
    <source>
        <strain evidence="4 6">DSM 17331</strain>
    </source>
</reference>
<sequence length="398" mass="41042">MQTKSAASSLPSATPETRWMGVGHSALSGSAEATSEAIHQALSGRTPRLVLVFCSPAYDVPTVAATAQAMAGDEAVVAGCTTAGEICGQLALSQALVAVALGGEGFTVSSRVASLEAGPREAGRQVAQGLLELERPHKVLMLLSDGLIGLRSELIRGAYGVAGAAVPLVGGCAGDDLLLVKTFQFHAGEVISEGVVGIALGSIAPMAIGTGHGWQRISEPVVVTGSDGRWIHRLNDEPALDYFLHAVRAPAEAYKSGEALPYGGLEYMLGLLRPGGEEIRATVGADYATRSLLCSDVPEGTLVAIMQGSAEGTLNGTHEACQLVSQALGEHEPLGVIAFDCVARLVMLGQAGLMEELKIVTDAFPQAALGGFYTYGEFARARGSRGIHNATLALLVLT</sequence>
<evidence type="ECO:0000259" key="2">
    <source>
        <dbReference type="SMART" id="SM00897"/>
    </source>
</evidence>
<evidence type="ECO:0000313" key="7">
    <source>
        <dbReference type="Proteomes" id="UP000814353"/>
    </source>
</evidence>
<dbReference type="EMBL" id="JABFUB010000013">
    <property type="protein sequence ID" value="MCG6662845.1"/>
    <property type="molecule type" value="Genomic_DNA"/>
</dbReference>
<dbReference type="Pfam" id="PF10442">
    <property type="entry name" value="FIST_C"/>
    <property type="match status" value="1"/>
</dbReference>
<feature type="region of interest" description="Disordered" evidence="1">
    <location>
        <begin position="1"/>
        <end position="20"/>
    </location>
</feature>
<protein>
    <submittedName>
        <fullName evidence="4">FIST C-terminal domain-containing protein</fullName>
    </submittedName>
</protein>
<dbReference type="Pfam" id="PF08495">
    <property type="entry name" value="FIST"/>
    <property type="match status" value="1"/>
</dbReference>
<dbReference type="SMART" id="SM00897">
    <property type="entry name" value="FIST"/>
    <property type="match status" value="1"/>
</dbReference>
<gene>
    <name evidence="4" type="ORF">H1D44_08400</name>
    <name evidence="5" type="ORF">HOP48_15000</name>
</gene>
<organism evidence="4 6">
    <name type="scientific">Billgrantia kenyensis</name>
    <dbReference type="NCBI Taxonomy" id="321266"/>
    <lineage>
        <taxon>Bacteria</taxon>
        <taxon>Pseudomonadati</taxon>
        <taxon>Pseudomonadota</taxon>
        <taxon>Gammaproteobacteria</taxon>
        <taxon>Oceanospirillales</taxon>
        <taxon>Halomonadaceae</taxon>
        <taxon>Billgrantia</taxon>
    </lineage>
</organism>
<feature type="compositionally biased region" description="Polar residues" evidence="1">
    <location>
        <begin position="1"/>
        <end position="15"/>
    </location>
</feature>
<dbReference type="PANTHER" id="PTHR40252">
    <property type="entry name" value="BLR0328 PROTEIN"/>
    <property type="match status" value="1"/>
</dbReference>
<dbReference type="InterPro" id="IPR013702">
    <property type="entry name" value="FIST_domain_N"/>
</dbReference>
<evidence type="ECO:0000259" key="3">
    <source>
        <dbReference type="SMART" id="SM01204"/>
    </source>
</evidence>
<dbReference type="RefSeq" id="WP_181514399.1">
    <property type="nucleotide sequence ID" value="NZ_JABFUB010000013.1"/>
</dbReference>
<dbReference type="Proteomes" id="UP000518091">
    <property type="component" value="Unassembled WGS sequence"/>
</dbReference>
<evidence type="ECO:0000313" key="4">
    <source>
        <dbReference type="EMBL" id="MBA2778918.1"/>
    </source>
</evidence>
<dbReference type="PANTHER" id="PTHR40252:SF2">
    <property type="entry name" value="BLR0328 PROTEIN"/>
    <property type="match status" value="1"/>
</dbReference>
<dbReference type="InterPro" id="IPR019494">
    <property type="entry name" value="FIST_C"/>
</dbReference>
<proteinExistence type="predicted"/>
<feature type="domain" description="FIST C-domain" evidence="3">
    <location>
        <begin position="239"/>
        <end position="381"/>
    </location>
</feature>
<dbReference type="SMART" id="SM01204">
    <property type="entry name" value="FIST_C"/>
    <property type="match status" value="1"/>
</dbReference>